<evidence type="ECO:0000313" key="6">
    <source>
        <dbReference type="Proteomes" id="UP000534306"/>
    </source>
</evidence>
<reference evidence="5 6" key="1">
    <citation type="submission" date="2020-05" db="EMBL/GenBank/DDBJ databases">
        <title>Genome sequence of Kribbella sandramycini ATCC 39419.</title>
        <authorList>
            <person name="Maclea K.S."/>
            <person name="Fair J.L."/>
        </authorList>
    </citation>
    <scope>NUCLEOTIDE SEQUENCE [LARGE SCALE GENOMIC DNA]</scope>
    <source>
        <strain evidence="5 6">ATCC 39419</strain>
    </source>
</reference>
<dbReference type="AlphaFoldDB" id="A0A7Y4L8R2"/>
<dbReference type="EMBL" id="JACHKF010000001">
    <property type="protein sequence ID" value="MBB6570410.1"/>
    <property type="molecule type" value="Genomic_DNA"/>
</dbReference>
<keyword evidence="3" id="KW-0472">Membrane</keyword>
<reference evidence="4 7" key="2">
    <citation type="submission" date="2020-08" db="EMBL/GenBank/DDBJ databases">
        <title>Sequencing the genomes of 1000 actinobacteria strains.</title>
        <authorList>
            <person name="Klenk H.-P."/>
        </authorList>
    </citation>
    <scope>NUCLEOTIDE SEQUENCE [LARGE SCALE GENOMIC DNA]</scope>
    <source>
        <strain evidence="4 7">DSM 15626</strain>
    </source>
</reference>
<protein>
    <submittedName>
        <fullName evidence="5">Uncharacterized protein</fullName>
    </submittedName>
</protein>
<keyword evidence="6" id="KW-1185">Reference proteome</keyword>
<feature type="transmembrane region" description="Helical" evidence="3">
    <location>
        <begin position="203"/>
        <end position="221"/>
    </location>
</feature>
<proteinExistence type="predicted"/>
<sequence>MKTEEQEWSEYVRALRVVAGARTDAQQAQDRLTATRTRAEASAQSEADAMAERGRQVEERLNALAEKAAASLQRAGLPADGRRVNVPFPEIRAVSDLESAAARLTTQLAEAVDELEAVRAEGRALQERRKRRTISAVLTLVGFVLVWVLYGSFLDAVLAAAIGAVTMLAASRLLGLPRLPGARWWGWGGAGVVYVAMAAGLPWWLAILVPAIVAGTAIVLPKKRKLT</sequence>
<keyword evidence="3" id="KW-0812">Transmembrane</keyword>
<feature type="transmembrane region" description="Helical" evidence="3">
    <location>
        <begin position="156"/>
        <end position="174"/>
    </location>
</feature>
<gene>
    <name evidence="4" type="ORF">HNR71_006047</name>
    <name evidence="5" type="ORF">HPO96_33990</name>
</gene>
<keyword evidence="1" id="KW-0175">Coiled coil</keyword>
<keyword evidence="3" id="KW-1133">Transmembrane helix</keyword>
<evidence type="ECO:0000313" key="4">
    <source>
        <dbReference type="EMBL" id="MBB6570410.1"/>
    </source>
</evidence>
<feature type="transmembrane region" description="Helical" evidence="3">
    <location>
        <begin position="133"/>
        <end position="150"/>
    </location>
</feature>
<dbReference type="EMBL" id="JABJRC010000011">
    <property type="protein sequence ID" value="NOL45271.1"/>
    <property type="molecule type" value="Genomic_DNA"/>
</dbReference>
<dbReference type="RefSeq" id="WP_171678533.1">
    <property type="nucleotide sequence ID" value="NZ_BAAAGT010000017.1"/>
</dbReference>
<evidence type="ECO:0000256" key="3">
    <source>
        <dbReference type="SAM" id="Phobius"/>
    </source>
</evidence>
<evidence type="ECO:0000256" key="2">
    <source>
        <dbReference type="SAM" id="MobiDB-lite"/>
    </source>
</evidence>
<feature type="transmembrane region" description="Helical" evidence="3">
    <location>
        <begin position="181"/>
        <end position="197"/>
    </location>
</feature>
<name>A0A7Y4L8R2_9ACTN</name>
<evidence type="ECO:0000313" key="7">
    <source>
        <dbReference type="Proteomes" id="UP000553957"/>
    </source>
</evidence>
<feature type="region of interest" description="Disordered" evidence="2">
    <location>
        <begin position="23"/>
        <end position="53"/>
    </location>
</feature>
<feature type="compositionally biased region" description="Polar residues" evidence="2">
    <location>
        <begin position="24"/>
        <end position="36"/>
    </location>
</feature>
<accession>A0A7Y4L8R2</accession>
<evidence type="ECO:0000313" key="5">
    <source>
        <dbReference type="EMBL" id="NOL45271.1"/>
    </source>
</evidence>
<feature type="coiled-coil region" evidence="1">
    <location>
        <begin position="94"/>
        <end position="128"/>
    </location>
</feature>
<organism evidence="5 6">
    <name type="scientific">Kribbella sandramycini</name>
    <dbReference type="NCBI Taxonomy" id="60450"/>
    <lineage>
        <taxon>Bacteria</taxon>
        <taxon>Bacillati</taxon>
        <taxon>Actinomycetota</taxon>
        <taxon>Actinomycetes</taxon>
        <taxon>Propionibacteriales</taxon>
        <taxon>Kribbellaceae</taxon>
        <taxon>Kribbella</taxon>
    </lineage>
</organism>
<dbReference type="Proteomes" id="UP000534306">
    <property type="component" value="Unassembled WGS sequence"/>
</dbReference>
<dbReference type="Proteomes" id="UP000553957">
    <property type="component" value="Unassembled WGS sequence"/>
</dbReference>
<evidence type="ECO:0000256" key="1">
    <source>
        <dbReference type="SAM" id="Coils"/>
    </source>
</evidence>
<comment type="caution">
    <text evidence="5">The sequence shown here is derived from an EMBL/GenBank/DDBJ whole genome shotgun (WGS) entry which is preliminary data.</text>
</comment>